<feature type="transmembrane region" description="Helical" evidence="1">
    <location>
        <begin position="138"/>
        <end position="159"/>
    </location>
</feature>
<evidence type="ECO:0000313" key="2">
    <source>
        <dbReference type="EMBL" id="MBC8540607.1"/>
    </source>
</evidence>
<reference evidence="2" key="1">
    <citation type="submission" date="2020-08" db="EMBL/GenBank/DDBJ databases">
        <title>Genome public.</title>
        <authorList>
            <person name="Liu C."/>
            <person name="Sun Q."/>
        </authorList>
    </citation>
    <scope>NUCLEOTIDE SEQUENCE</scope>
    <source>
        <strain evidence="2">H8</strain>
    </source>
</reference>
<dbReference type="EMBL" id="JACRSU010000002">
    <property type="protein sequence ID" value="MBC8540607.1"/>
    <property type="molecule type" value="Genomic_DNA"/>
</dbReference>
<dbReference type="AlphaFoldDB" id="A0A926DMV0"/>
<dbReference type="Proteomes" id="UP000611762">
    <property type="component" value="Unassembled WGS sequence"/>
</dbReference>
<keyword evidence="1" id="KW-0812">Transmembrane</keyword>
<dbReference type="CDD" id="cd21809">
    <property type="entry name" value="ABC-2_lan_permease-like"/>
    <property type="match status" value="1"/>
</dbReference>
<evidence type="ECO:0000313" key="3">
    <source>
        <dbReference type="Proteomes" id="UP000611762"/>
    </source>
</evidence>
<keyword evidence="3" id="KW-1185">Reference proteome</keyword>
<gene>
    <name evidence="2" type="ORF">H8698_06420</name>
</gene>
<name>A0A926DMV0_9FIRM</name>
<keyword evidence="1" id="KW-0472">Membrane</keyword>
<accession>A0A926DMV0</accession>
<dbReference type="Pfam" id="PF12730">
    <property type="entry name" value="ABC2_membrane_4"/>
    <property type="match status" value="1"/>
</dbReference>
<feature type="transmembrane region" description="Helical" evidence="1">
    <location>
        <begin position="56"/>
        <end position="78"/>
    </location>
</feature>
<comment type="caution">
    <text evidence="2">The sequence shown here is derived from an EMBL/GenBank/DDBJ whole genome shotgun (WGS) entry which is preliminary data.</text>
</comment>
<evidence type="ECO:0000256" key="1">
    <source>
        <dbReference type="SAM" id="Phobius"/>
    </source>
</evidence>
<proteinExistence type="predicted"/>
<protein>
    <submittedName>
        <fullName evidence="2">ABC transporter permease</fullName>
    </submittedName>
</protein>
<feature type="transmembrane region" description="Helical" evidence="1">
    <location>
        <begin position="99"/>
        <end position="123"/>
    </location>
</feature>
<keyword evidence="1" id="KW-1133">Transmembrane helix</keyword>
<feature type="transmembrane region" description="Helical" evidence="1">
    <location>
        <begin position="166"/>
        <end position="195"/>
    </location>
</feature>
<feature type="transmembrane region" description="Helical" evidence="1">
    <location>
        <begin position="215"/>
        <end position="237"/>
    </location>
</feature>
<feature type="transmembrane region" description="Helical" evidence="1">
    <location>
        <begin position="18"/>
        <end position="36"/>
    </location>
</feature>
<sequence length="241" mass="26825">MILKLIYADRMKLKRSPIWLAFLFMPIVPALLGTLNYRANIGILKNGWYSLWTQHTLFTCYFFLPIMLGIYCSYLMRLENSNHNWNKLLTMPIKPWQVFVSKLVTASLMLVLSELWIGLLFIVSGKIAGISEPIPKDLILWLACGTLGGMVMASVQLMLSAVLKSFALPVGIALAGGISGLVALAKGFGHIYPYALMAYGMRSNAPQVLMENGNLQFVVICLAFLVLFTASGSLWLLKRDI</sequence>
<dbReference type="RefSeq" id="WP_249311775.1">
    <property type="nucleotide sequence ID" value="NZ_JACRSU010000002.1"/>
</dbReference>
<organism evidence="2 3">
    <name type="scientific">Congzhengia minquanensis</name>
    <dbReference type="NCBI Taxonomy" id="2763657"/>
    <lineage>
        <taxon>Bacteria</taxon>
        <taxon>Bacillati</taxon>
        <taxon>Bacillota</taxon>
        <taxon>Clostridia</taxon>
        <taxon>Eubacteriales</taxon>
        <taxon>Oscillospiraceae</taxon>
        <taxon>Congzhengia</taxon>
    </lineage>
</organism>